<gene>
    <name evidence="3" type="ORF">BAE44_0025854</name>
</gene>
<reference evidence="3 4" key="1">
    <citation type="submission" date="2016-09" db="EMBL/GenBank/DDBJ databases">
        <title>The draft genome of Dichanthelium oligosanthes: A C3 panicoid grass species.</title>
        <authorList>
            <person name="Studer A.J."/>
            <person name="Schnable J.C."/>
            <person name="Brutnell T.P."/>
        </authorList>
    </citation>
    <scope>NUCLEOTIDE SEQUENCE [LARGE SCALE GENOMIC DNA]</scope>
    <source>
        <strain evidence="4">cv. Kellogg 1175</strain>
        <tissue evidence="3">Leaf</tissue>
    </source>
</reference>
<feature type="chain" id="PRO_5009187083" description="Anther-specific protein BCP1" evidence="2">
    <location>
        <begin position="24"/>
        <end position="121"/>
    </location>
</feature>
<dbReference type="EMBL" id="LWDX02074553">
    <property type="protein sequence ID" value="OEL13128.1"/>
    <property type="molecule type" value="Genomic_DNA"/>
</dbReference>
<dbReference type="AlphaFoldDB" id="A0A1E5UJZ3"/>
<sequence length="121" mass="11597">MVGSRAIQLLIVVVLAAATTAAASDSAPAAEENDTKPSLLTPVAHTPLGSFEGADGPVADDATEDSDAAPVGSPIGTTMTEPKPELTTPPGAPTSGASILLGGPTGVVAAAVAAAAGFFAF</sequence>
<feature type="signal peptide" evidence="2">
    <location>
        <begin position="1"/>
        <end position="23"/>
    </location>
</feature>
<keyword evidence="4" id="KW-1185">Reference proteome</keyword>
<comment type="caution">
    <text evidence="3">The sequence shown here is derived from an EMBL/GenBank/DDBJ whole genome shotgun (WGS) entry which is preliminary data.</text>
</comment>
<organism evidence="3 4">
    <name type="scientific">Dichanthelium oligosanthes</name>
    <dbReference type="NCBI Taxonomy" id="888268"/>
    <lineage>
        <taxon>Eukaryota</taxon>
        <taxon>Viridiplantae</taxon>
        <taxon>Streptophyta</taxon>
        <taxon>Embryophyta</taxon>
        <taxon>Tracheophyta</taxon>
        <taxon>Spermatophyta</taxon>
        <taxon>Magnoliopsida</taxon>
        <taxon>Liliopsida</taxon>
        <taxon>Poales</taxon>
        <taxon>Poaceae</taxon>
        <taxon>PACMAD clade</taxon>
        <taxon>Panicoideae</taxon>
        <taxon>Panicodae</taxon>
        <taxon>Paniceae</taxon>
        <taxon>Dichantheliinae</taxon>
        <taxon>Dichanthelium</taxon>
    </lineage>
</organism>
<evidence type="ECO:0000313" key="4">
    <source>
        <dbReference type="Proteomes" id="UP000095767"/>
    </source>
</evidence>
<name>A0A1E5UJZ3_9POAL</name>
<protein>
    <recommendedName>
        <fullName evidence="5">Anther-specific protein BCP1</fullName>
    </recommendedName>
</protein>
<evidence type="ECO:0000313" key="3">
    <source>
        <dbReference type="EMBL" id="OEL13128.1"/>
    </source>
</evidence>
<dbReference type="Proteomes" id="UP000095767">
    <property type="component" value="Unassembled WGS sequence"/>
</dbReference>
<evidence type="ECO:0000256" key="1">
    <source>
        <dbReference type="SAM" id="MobiDB-lite"/>
    </source>
</evidence>
<proteinExistence type="predicted"/>
<accession>A0A1E5UJZ3</accession>
<feature type="region of interest" description="Disordered" evidence="1">
    <location>
        <begin position="22"/>
        <end position="97"/>
    </location>
</feature>
<keyword evidence="2" id="KW-0732">Signal</keyword>
<dbReference type="OrthoDB" id="784860at2759"/>
<evidence type="ECO:0008006" key="5">
    <source>
        <dbReference type="Google" id="ProtNLM"/>
    </source>
</evidence>
<evidence type="ECO:0000256" key="2">
    <source>
        <dbReference type="SAM" id="SignalP"/>
    </source>
</evidence>